<keyword evidence="3" id="KW-1185">Reference proteome</keyword>
<feature type="region of interest" description="Disordered" evidence="1">
    <location>
        <begin position="1"/>
        <end position="25"/>
    </location>
</feature>
<dbReference type="AlphaFoldDB" id="A0A2Z7AH33"/>
<sequence>MKRRCSLAPSTAEFRPAGDSELESQEKLTQGLTLAGEIHGTCFTRKLRTTAFRTSTPAQMQRLKGSTKIVKNRG</sequence>
<protein>
    <submittedName>
        <fullName evidence="2">Putative leucine-rich repeat receptor-like serine/threonine-protein kinase</fullName>
    </submittedName>
</protein>
<dbReference type="GO" id="GO:0016301">
    <property type="term" value="F:kinase activity"/>
    <property type="evidence" value="ECO:0007669"/>
    <property type="project" value="UniProtKB-KW"/>
</dbReference>
<keyword evidence="2" id="KW-0675">Receptor</keyword>
<dbReference type="Proteomes" id="UP000250235">
    <property type="component" value="Unassembled WGS sequence"/>
</dbReference>
<evidence type="ECO:0000256" key="1">
    <source>
        <dbReference type="SAM" id="MobiDB-lite"/>
    </source>
</evidence>
<feature type="region of interest" description="Disordered" evidence="1">
    <location>
        <begin position="55"/>
        <end position="74"/>
    </location>
</feature>
<keyword evidence="2" id="KW-0418">Kinase</keyword>
<evidence type="ECO:0000313" key="3">
    <source>
        <dbReference type="Proteomes" id="UP000250235"/>
    </source>
</evidence>
<keyword evidence="2" id="KW-0808">Transferase</keyword>
<organism evidence="2 3">
    <name type="scientific">Dorcoceras hygrometricum</name>
    <dbReference type="NCBI Taxonomy" id="472368"/>
    <lineage>
        <taxon>Eukaryota</taxon>
        <taxon>Viridiplantae</taxon>
        <taxon>Streptophyta</taxon>
        <taxon>Embryophyta</taxon>
        <taxon>Tracheophyta</taxon>
        <taxon>Spermatophyta</taxon>
        <taxon>Magnoliopsida</taxon>
        <taxon>eudicotyledons</taxon>
        <taxon>Gunneridae</taxon>
        <taxon>Pentapetalae</taxon>
        <taxon>asterids</taxon>
        <taxon>lamiids</taxon>
        <taxon>Lamiales</taxon>
        <taxon>Gesneriaceae</taxon>
        <taxon>Didymocarpoideae</taxon>
        <taxon>Trichosporeae</taxon>
        <taxon>Loxocarpinae</taxon>
        <taxon>Dorcoceras</taxon>
    </lineage>
</organism>
<evidence type="ECO:0000313" key="2">
    <source>
        <dbReference type="EMBL" id="KZV20876.1"/>
    </source>
</evidence>
<name>A0A2Z7AH33_9LAMI</name>
<dbReference type="EMBL" id="KV015075">
    <property type="protein sequence ID" value="KZV20876.1"/>
    <property type="molecule type" value="Genomic_DNA"/>
</dbReference>
<proteinExistence type="predicted"/>
<accession>A0A2Z7AH33</accession>
<gene>
    <name evidence="2" type="ORF">F511_25966</name>
</gene>
<reference evidence="2 3" key="1">
    <citation type="journal article" date="2015" name="Proc. Natl. Acad. Sci. U.S.A.">
        <title>The resurrection genome of Boea hygrometrica: A blueprint for survival of dehydration.</title>
        <authorList>
            <person name="Xiao L."/>
            <person name="Yang G."/>
            <person name="Zhang L."/>
            <person name="Yang X."/>
            <person name="Zhao S."/>
            <person name="Ji Z."/>
            <person name="Zhou Q."/>
            <person name="Hu M."/>
            <person name="Wang Y."/>
            <person name="Chen M."/>
            <person name="Xu Y."/>
            <person name="Jin H."/>
            <person name="Xiao X."/>
            <person name="Hu G."/>
            <person name="Bao F."/>
            <person name="Hu Y."/>
            <person name="Wan P."/>
            <person name="Li L."/>
            <person name="Deng X."/>
            <person name="Kuang T."/>
            <person name="Xiang C."/>
            <person name="Zhu J.K."/>
            <person name="Oliver M.J."/>
            <person name="He Y."/>
        </authorList>
    </citation>
    <scope>NUCLEOTIDE SEQUENCE [LARGE SCALE GENOMIC DNA]</scope>
    <source>
        <strain evidence="3">cv. XS01</strain>
    </source>
</reference>